<dbReference type="CDD" id="cd07505">
    <property type="entry name" value="HAD_BPGM-like"/>
    <property type="match status" value="1"/>
</dbReference>
<proteinExistence type="predicted"/>
<dbReference type="PANTHER" id="PTHR18901">
    <property type="entry name" value="2-DEOXYGLUCOSE-6-PHOSPHATE PHOSPHATASE 2"/>
    <property type="match status" value="1"/>
</dbReference>
<dbReference type="Gene3D" id="1.10.150.240">
    <property type="entry name" value="Putative phosphatase, domain 2"/>
    <property type="match status" value="1"/>
</dbReference>
<dbReference type="Proteomes" id="UP001422074">
    <property type="component" value="Unassembled WGS sequence"/>
</dbReference>
<evidence type="ECO:0000313" key="2">
    <source>
        <dbReference type="EMBL" id="MEN2745130.1"/>
    </source>
</evidence>
<dbReference type="InterPro" id="IPR036412">
    <property type="entry name" value="HAD-like_sf"/>
</dbReference>
<dbReference type="RefSeq" id="WP_345885481.1">
    <property type="nucleotide sequence ID" value="NZ_JBDFRB010000009.1"/>
</dbReference>
<protein>
    <submittedName>
        <fullName evidence="2">HAD family phosphatase</fullName>
    </submittedName>
</protein>
<keyword evidence="3" id="KW-1185">Reference proteome</keyword>
<gene>
    <name evidence="2" type="ORF">ABCQ75_11335</name>
</gene>
<feature type="region of interest" description="Disordered" evidence="1">
    <location>
        <begin position="1"/>
        <end position="22"/>
    </location>
</feature>
<reference evidence="2 3" key="1">
    <citation type="submission" date="2024-05" db="EMBL/GenBank/DDBJ databases">
        <title>Sinomonas sp. nov., isolated from a waste landfill.</title>
        <authorList>
            <person name="Zhao Y."/>
        </authorList>
    </citation>
    <scope>NUCLEOTIDE SEQUENCE [LARGE SCALE GENOMIC DNA]</scope>
    <source>
        <strain evidence="2 3">CCTCC AB2014300</strain>
    </source>
</reference>
<dbReference type="InterPro" id="IPR006439">
    <property type="entry name" value="HAD-SF_hydro_IA"/>
</dbReference>
<name>A0ABU9X3Y4_9MICC</name>
<accession>A0ABU9X3Y4</accession>
<dbReference type="SFLD" id="SFLDG01129">
    <property type="entry name" value="C1.5:_HAD__Beta-PGM__Phosphata"/>
    <property type="match status" value="1"/>
</dbReference>
<sequence length="261" mass="27270">MRLPAHGPAEIQPAPTASAQSGHAPLRAVLWDMDGTLVDTEPYWIEAEHELVDRFGGTWTHEQAMRLVGQALPTSAGILQEAGVRLEVREIIDTLTARVVERLSEAVPWRPGAREMLEALSAEGVPCALVTMSEAPMVRRILGHLPAGTFTATVTGDAVSQGKPHPEPYERGVELLSAALGETLSPADCIAVEDSLPGAASAVAAGLTTIVVPNALAIPVDLGAEHWQTLEGRTPADLAAVLDRCALAAERGPGPAGESGS</sequence>
<dbReference type="PANTHER" id="PTHR18901:SF38">
    <property type="entry name" value="PSEUDOURIDINE-5'-PHOSPHATASE"/>
    <property type="match status" value="1"/>
</dbReference>
<dbReference type="EMBL" id="JBDFRB010000009">
    <property type="protein sequence ID" value="MEN2745130.1"/>
    <property type="molecule type" value="Genomic_DNA"/>
</dbReference>
<organism evidence="2 3">
    <name type="scientific">Sinomonas halotolerans</name>
    <dbReference type="NCBI Taxonomy" id="1644133"/>
    <lineage>
        <taxon>Bacteria</taxon>
        <taxon>Bacillati</taxon>
        <taxon>Actinomycetota</taxon>
        <taxon>Actinomycetes</taxon>
        <taxon>Micrococcales</taxon>
        <taxon>Micrococcaceae</taxon>
        <taxon>Sinomonas</taxon>
    </lineage>
</organism>
<dbReference type="Pfam" id="PF13419">
    <property type="entry name" value="HAD_2"/>
    <property type="match status" value="1"/>
</dbReference>
<dbReference type="SUPFAM" id="SSF56784">
    <property type="entry name" value="HAD-like"/>
    <property type="match status" value="1"/>
</dbReference>
<comment type="caution">
    <text evidence="2">The sequence shown here is derived from an EMBL/GenBank/DDBJ whole genome shotgun (WGS) entry which is preliminary data.</text>
</comment>
<dbReference type="InterPro" id="IPR041492">
    <property type="entry name" value="HAD_2"/>
</dbReference>
<dbReference type="NCBIfam" id="TIGR01509">
    <property type="entry name" value="HAD-SF-IA-v3"/>
    <property type="match status" value="1"/>
</dbReference>
<dbReference type="Gene3D" id="3.40.50.1000">
    <property type="entry name" value="HAD superfamily/HAD-like"/>
    <property type="match status" value="1"/>
</dbReference>
<evidence type="ECO:0000313" key="3">
    <source>
        <dbReference type="Proteomes" id="UP001422074"/>
    </source>
</evidence>
<dbReference type="InterPro" id="IPR023214">
    <property type="entry name" value="HAD_sf"/>
</dbReference>
<dbReference type="InterPro" id="IPR023198">
    <property type="entry name" value="PGP-like_dom2"/>
</dbReference>
<evidence type="ECO:0000256" key="1">
    <source>
        <dbReference type="SAM" id="MobiDB-lite"/>
    </source>
</evidence>
<dbReference type="SFLD" id="SFLDS00003">
    <property type="entry name" value="Haloacid_Dehalogenase"/>
    <property type="match status" value="1"/>
</dbReference>